<keyword evidence="2" id="KW-1185">Reference proteome</keyword>
<evidence type="ECO:0000313" key="2">
    <source>
        <dbReference type="Proteomes" id="UP000560658"/>
    </source>
</evidence>
<dbReference type="RefSeq" id="WP_044161512.1">
    <property type="nucleotide sequence ID" value="NZ_JACIER010000005.1"/>
</dbReference>
<proteinExistence type="predicted"/>
<name>A0A840D5W0_9BACE</name>
<accession>A0A840D5W0</accession>
<comment type="caution">
    <text evidence="1">The sequence shown here is derived from an EMBL/GenBank/DDBJ whole genome shotgun (WGS) entry which is preliminary data.</text>
</comment>
<protein>
    <submittedName>
        <fullName evidence="1">Uncharacterized protein</fullName>
    </submittedName>
</protein>
<organism evidence="1 2">
    <name type="scientific">Bacteroides reticulotermitis</name>
    <dbReference type="NCBI Taxonomy" id="1133319"/>
    <lineage>
        <taxon>Bacteria</taxon>
        <taxon>Pseudomonadati</taxon>
        <taxon>Bacteroidota</taxon>
        <taxon>Bacteroidia</taxon>
        <taxon>Bacteroidales</taxon>
        <taxon>Bacteroidaceae</taxon>
        <taxon>Bacteroides</taxon>
    </lineage>
</organism>
<sequence>MTVKAYSILFQKAKDGSPVKDLLTDFSMGCVAFPFKLSGDVKELPMDDYPDEDGEDVFIPEILTVKAYDLDVDFSYKGADAENGVRVFIDYLLGHDGTGASLKVYNPYIKMGRSKIYITGFSEPEFNRENDEEIANFTISFRVTDPRTRVVPSYDGNNNIIGLTTT</sequence>
<evidence type="ECO:0000313" key="1">
    <source>
        <dbReference type="EMBL" id="MBB4043822.1"/>
    </source>
</evidence>
<dbReference type="EMBL" id="JACIER010000005">
    <property type="protein sequence ID" value="MBB4043822.1"/>
    <property type="molecule type" value="Genomic_DNA"/>
</dbReference>
<dbReference type="Proteomes" id="UP000560658">
    <property type="component" value="Unassembled WGS sequence"/>
</dbReference>
<dbReference type="AlphaFoldDB" id="A0A840D5W0"/>
<reference evidence="1" key="1">
    <citation type="submission" date="2020-08" db="EMBL/GenBank/DDBJ databases">
        <title>Genomic Encyclopedia of Type Strains, Phase IV (KMG-IV): sequencing the most valuable type-strain genomes for metagenomic binning, comparative biology and taxonomic classification.</title>
        <authorList>
            <person name="Goeker M."/>
        </authorList>
    </citation>
    <scope>NUCLEOTIDE SEQUENCE [LARGE SCALE GENOMIC DNA]</scope>
    <source>
        <strain evidence="1">DSM 105720</strain>
    </source>
</reference>
<gene>
    <name evidence="1" type="ORF">GGR06_001608</name>
</gene>